<evidence type="ECO:0000313" key="3">
    <source>
        <dbReference type="Proteomes" id="UP000054217"/>
    </source>
</evidence>
<proteinExistence type="predicted"/>
<gene>
    <name evidence="2" type="ORF">M404DRAFT_991537</name>
</gene>
<keyword evidence="3" id="KW-1185">Reference proteome</keyword>
<dbReference type="HOGENOM" id="CLU_2980035_0_0_1"/>
<evidence type="ECO:0000313" key="2">
    <source>
        <dbReference type="EMBL" id="KIO14786.1"/>
    </source>
</evidence>
<protein>
    <submittedName>
        <fullName evidence="2">Uncharacterized protein</fullName>
    </submittedName>
</protein>
<reference evidence="3" key="2">
    <citation type="submission" date="2015-01" db="EMBL/GenBank/DDBJ databases">
        <title>Evolutionary Origins and Diversification of the Mycorrhizal Mutualists.</title>
        <authorList>
            <consortium name="DOE Joint Genome Institute"/>
            <consortium name="Mycorrhizal Genomics Consortium"/>
            <person name="Kohler A."/>
            <person name="Kuo A."/>
            <person name="Nagy L.G."/>
            <person name="Floudas D."/>
            <person name="Copeland A."/>
            <person name="Barry K.W."/>
            <person name="Cichocki N."/>
            <person name="Veneault-Fourrey C."/>
            <person name="LaButti K."/>
            <person name="Lindquist E.A."/>
            <person name="Lipzen A."/>
            <person name="Lundell T."/>
            <person name="Morin E."/>
            <person name="Murat C."/>
            <person name="Riley R."/>
            <person name="Ohm R."/>
            <person name="Sun H."/>
            <person name="Tunlid A."/>
            <person name="Henrissat B."/>
            <person name="Grigoriev I.V."/>
            <person name="Hibbett D.S."/>
            <person name="Martin F."/>
        </authorList>
    </citation>
    <scope>NUCLEOTIDE SEQUENCE [LARGE SCALE GENOMIC DNA]</scope>
    <source>
        <strain evidence="3">Marx 270</strain>
    </source>
</reference>
<accession>A0A0C3PYM4</accession>
<feature type="region of interest" description="Disordered" evidence="1">
    <location>
        <begin position="18"/>
        <end position="58"/>
    </location>
</feature>
<reference evidence="2 3" key="1">
    <citation type="submission" date="2014-04" db="EMBL/GenBank/DDBJ databases">
        <authorList>
            <consortium name="DOE Joint Genome Institute"/>
            <person name="Kuo A."/>
            <person name="Kohler A."/>
            <person name="Costa M.D."/>
            <person name="Nagy L.G."/>
            <person name="Floudas D."/>
            <person name="Copeland A."/>
            <person name="Barry K.W."/>
            <person name="Cichocki N."/>
            <person name="Veneault-Fourrey C."/>
            <person name="LaButti K."/>
            <person name="Lindquist E.A."/>
            <person name="Lipzen A."/>
            <person name="Lundell T."/>
            <person name="Morin E."/>
            <person name="Murat C."/>
            <person name="Sun H."/>
            <person name="Tunlid A."/>
            <person name="Henrissat B."/>
            <person name="Grigoriev I.V."/>
            <person name="Hibbett D.S."/>
            <person name="Martin F."/>
            <person name="Nordberg H.P."/>
            <person name="Cantor M.N."/>
            <person name="Hua S.X."/>
        </authorList>
    </citation>
    <scope>NUCLEOTIDE SEQUENCE [LARGE SCALE GENOMIC DNA]</scope>
    <source>
        <strain evidence="2 3">Marx 270</strain>
    </source>
</reference>
<dbReference type="EMBL" id="KN831944">
    <property type="protein sequence ID" value="KIO14786.1"/>
    <property type="molecule type" value="Genomic_DNA"/>
</dbReference>
<dbReference type="AlphaFoldDB" id="A0A0C3PYM4"/>
<evidence type="ECO:0000256" key="1">
    <source>
        <dbReference type="SAM" id="MobiDB-lite"/>
    </source>
</evidence>
<dbReference type="Proteomes" id="UP000054217">
    <property type="component" value="Unassembled WGS sequence"/>
</dbReference>
<sequence>MLEFTAVQRAAITIRRKPVRQDSMADEDEGITPSHGNSEGPTTIEKEGANVSNMYIDV</sequence>
<dbReference type="InParanoid" id="A0A0C3PYM4"/>
<name>A0A0C3PYM4_PISTI</name>
<organism evidence="2 3">
    <name type="scientific">Pisolithus tinctorius Marx 270</name>
    <dbReference type="NCBI Taxonomy" id="870435"/>
    <lineage>
        <taxon>Eukaryota</taxon>
        <taxon>Fungi</taxon>
        <taxon>Dikarya</taxon>
        <taxon>Basidiomycota</taxon>
        <taxon>Agaricomycotina</taxon>
        <taxon>Agaricomycetes</taxon>
        <taxon>Agaricomycetidae</taxon>
        <taxon>Boletales</taxon>
        <taxon>Sclerodermatineae</taxon>
        <taxon>Pisolithaceae</taxon>
        <taxon>Pisolithus</taxon>
    </lineage>
</organism>